<evidence type="ECO:0000313" key="9">
    <source>
        <dbReference type="EMBL" id="KAG2463047.1"/>
    </source>
</evidence>
<evidence type="ECO:0000313" key="10">
    <source>
        <dbReference type="Proteomes" id="UP000886611"/>
    </source>
</evidence>
<reference evidence="9 10" key="1">
    <citation type="journal article" date="2021" name="Cell">
        <title>Tracing the genetic footprints of vertebrate landing in non-teleost ray-finned fishes.</title>
        <authorList>
            <person name="Bi X."/>
            <person name="Wang K."/>
            <person name="Yang L."/>
            <person name="Pan H."/>
            <person name="Jiang H."/>
            <person name="Wei Q."/>
            <person name="Fang M."/>
            <person name="Yu H."/>
            <person name="Zhu C."/>
            <person name="Cai Y."/>
            <person name="He Y."/>
            <person name="Gan X."/>
            <person name="Zeng H."/>
            <person name="Yu D."/>
            <person name="Zhu Y."/>
            <person name="Jiang H."/>
            <person name="Qiu Q."/>
            <person name="Yang H."/>
            <person name="Zhang Y.E."/>
            <person name="Wang W."/>
            <person name="Zhu M."/>
            <person name="He S."/>
            <person name="Zhang G."/>
        </authorList>
    </citation>
    <scope>NUCLEOTIDE SEQUENCE [LARGE SCALE GENOMIC DNA]</scope>
    <source>
        <strain evidence="9">Bchr_013</strain>
    </source>
</reference>
<name>A0A8X8BQQ9_POLSE</name>
<dbReference type="GO" id="GO:0016020">
    <property type="term" value="C:membrane"/>
    <property type="evidence" value="ECO:0007669"/>
    <property type="project" value="UniProtKB-SubCell"/>
</dbReference>
<dbReference type="EMBL" id="JAATIS010004040">
    <property type="protein sequence ID" value="KAG2463047.1"/>
    <property type="molecule type" value="Genomic_DNA"/>
</dbReference>
<feature type="region of interest" description="Disordered" evidence="8">
    <location>
        <begin position="35"/>
        <end position="75"/>
    </location>
</feature>
<gene>
    <name evidence="9" type="primary">Mrvi1</name>
    <name evidence="9" type="ORF">GTO96_0001070</name>
</gene>
<evidence type="ECO:0000256" key="7">
    <source>
        <dbReference type="ARBA" id="ARBA00023136"/>
    </source>
</evidence>
<evidence type="ECO:0000256" key="5">
    <source>
        <dbReference type="ARBA" id="ARBA00022989"/>
    </source>
</evidence>
<keyword evidence="7" id="KW-0472">Membrane</keyword>
<proteinExistence type="predicted"/>
<dbReference type="GO" id="GO:0005737">
    <property type="term" value="C:cytoplasm"/>
    <property type="evidence" value="ECO:0007669"/>
    <property type="project" value="UniProtKB-SubCell"/>
</dbReference>
<dbReference type="PANTHER" id="PTHR15352">
    <property type="entry name" value="LYMPHOID-RESTRICTED MEMBRANE PROTEIN, JAW1"/>
    <property type="match status" value="1"/>
</dbReference>
<protein>
    <submittedName>
        <fullName evidence="9">MRVI1 protein</fullName>
    </submittedName>
</protein>
<comment type="subcellular location">
    <subcellularLocation>
        <location evidence="2">Cytoplasm</location>
    </subcellularLocation>
    <subcellularLocation>
        <location evidence="1">Membrane</location>
        <topology evidence="1">Single-pass membrane protein</topology>
    </subcellularLocation>
</comment>
<feature type="compositionally biased region" description="Polar residues" evidence="8">
    <location>
        <begin position="46"/>
        <end position="56"/>
    </location>
</feature>
<keyword evidence="4" id="KW-0812">Transmembrane</keyword>
<evidence type="ECO:0000256" key="1">
    <source>
        <dbReference type="ARBA" id="ARBA00004167"/>
    </source>
</evidence>
<keyword evidence="10" id="KW-1185">Reference proteome</keyword>
<comment type="caution">
    <text evidence="9">The sequence shown here is derived from an EMBL/GenBank/DDBJ whole genome shotgun (WGS) entry which is preliminary data.</text>
</comment>
<evidence type="ECO:0000256" key="4">
    <source>
        <dbReference type="ARBA" id="ARBA00022692"/>
    </source>
</evidence>
<feature type="compositionally biased region" description="Low complexity" evidence="8">
    <location>
        <begin position="58"/>
        <end position="74"/>
    </location>
</feature>
<dbReference type="Pfam" id="PF05781">
    <property type="entry name" value="MRVI1"/>
    <property type="match status" value="1"/>
</dbReference>
<feature type="non-terminal residue" evidence="9">
    <location>
        <position position="1"/>
    </location>
</feature>
<sequence length="369" mass="40555">GNVIDLINDKLPDVELSDEDKKKNLELLEEAKKASEHFSMRRGRRSTCSISDSPTVISPATTPRSSPVPSRSSSLTITPQLGLVDQKGNDQKKAAQQKATMPCFASFGSSNEMSLQKENWDPLLVSSKSSNNYTETKKGSFAQNQKSQENVLVKATAKSLLEYNEPTSRIPQTSGFCQSNTNYSSKTSTVNPLDTTGECIAEVRSFGACPPIMRAVSWDNVEQATVINRAPSSPTKTNESFGLPDITSSQLLNSSGYKDFPIQPMKKQKLAKLREEHKLMRNQSLAGSKLPDLSETAEHEGELTFCLQNHILILNEWDPAARGDFLPTGIANLNTAWVPFSPRLPAGHLADPHSSNSCYHWPYAIAPEQ</sequence>
<feature type="non-terminal residue" evidence="9">
    <location>
        <position position="369"/>
    </location>
</feature>
<dbReference type="AlphaFoldDB" id="A0A8X8BQQ9"/>
<organism evidence="9 10">
    <name type="scientific">Polypterus senegalus</name>
    <name type="common">Senegal bichir</name>
    <dbReference type="NCBI Taxonomy" id="55291"/>
    <lineage>
        <taxon>Eukaryota</taxon>
        <taxon>Metazoa</taxon>
        <taxon>Chordata</taxon>
        <taxon>Craniata</taxon>
        <taxon>Vertebrata</taxon>
        <taxon>Euteleostomi</taxon>
        <taxon>Actinopterygii</taxon>
        <taxon>Polypteriformes</taxon>
        <taxon>Polypteridae</taxon>
        <taxon>Polypterus</taxon>
    </lineage>
</organism>
<evidence type="ECO:0000256" key="6">
    <source>
        <dbReference type="ARBA" id="ARBA00023054"/>
    </source>
</evidence>
<evidence type="ECO:0000256" key="8">
    <source>
        <dbReference type="SAM" id="MobiDB-lite"/>
    </source>
</evidence>
<keyword evidence="5" id="KW-1133">Transmembrane helix</keyword>
<keyword evidence="3" id="KW-0963">Cytoplasm</keyword>
<evidence type="ECO:0000256" key="2">
    <source>
        <dbReference type="ARBA" id="ARBA00004496"/>
    </source>
</evidence>
<dbReference type="GO" id="GO:0019934">
    <property type="term" value="P:cGMP-mediated signaling"/>
    <property type="evidence" value="ECO:0007669"/>
    <property type="project" value="TreeGrafter"/>
</dbReference>
<dbReference type="InterPro" id="IPR008677">
    <property type="entry name" value="MRVI1"/>
</dbReference>
<evidence type="ECO:0000256" key="3">
    <source>
        <dbReference type="ARBA" id="ARBA00022490"/>
    </source>
</evidence>
<accession>A0A8X8BQQ9</accession>
<keyword evidence="6" id="KW-0175">Coiled coil</keyword>
<dbReference type="Proteomes" id="UP000886611">
    <property type="component" value="Unassembled WGS sequence"/>
</dbReference>
<dbReference type="PANTHER" id="PTHR15352:SF2">
    <property type="entry name" value="INOSITOL 1,4,5-TRIPHOSPHATE RECEPTOR ASSOCIATED 1"/>
    <property type="match status" value="1"/>
</dbReference>